<keyword evidence="2" id="KW-0732">Signal</keyword>
<dbReference type="WBParaSite" id="Gr19_v10_g14003.t1">
    <property type="protein sequence ID" value="Gr19_v10_g14003.t1"/>
    <property type="gene ID" value="Gr19_v10_g14003"/>
</dbReference>
<feature type="compositionally biased region" description="Polar residues" evidence="1">
    <location>
        <begin position="57"/>
        <end position="69"/>
    </location>
</feature>
<dbReference type="AlphaFoldDB" id="A0A914H485"/>
<feature type="compositionally biased region" description="Basic and acidic residues" evidence="1">
    <location>
        <begin position="37"/>
        <end position="53"/>
    </location>
</feature>
<feature type="chain" id="PRO_5037892493" evidence="2">
    <location>
        <begin position="20"/>
        <end position="69"/>
    </location>
</feature>
<organism evidence="3 4">
    <name type="scientific">Globodera rostochiensis</name>
    <name type="common">Golden nematode worm</name>
    <name type="synonym">Heterodera rostochiensis</name>
    <dbReference type="NCBI Taxonomy" id="31243"/>
    <lineage>
        <taxon>Eukaryota</taxon>
        <taxon>Metazoa</taxon>
        <taxon>Ecdysozoa</taxon>
        <taxon>Nematoda</taxon>
        <taxon>Chromadorea</taxon>
        <taxon>Rhabditida</taxon>
        <taxon>Tylenchina</taxon>
        <taxon>Tylenchomorpha</taxon>
        <taxon>Tylenchoidea</taxon>
        <taxon>Heteroderidae</taxon>
        <taxon>Heteroderinae</taxon>
        <taxon>Globodera</taxon>
    </lineage>
</organism>
<sequence>MQFFIQFFVLLLAVALCYGCGCDGKKEKPPSTSGETIEQRPKAKIGWPKEQEPTRLTMRTHSPNRVTLS</sequence>
<feature type="region of interest" description="Disordered" evidence="1">
    <location>
        <begin position="25"/>
        <end position="69"/>
    </location>
</feature>
<keyword evidence="3" id="KW-1185">Reference proteome</keyword>
<evidence type="ECO:0000313" key="4">
    <source>
        <dbReference type="WBParaSite" id="Gr19_v10_g14003.t1"/>
    </source>
</evidence>
<proteinExistence type="predicted"/>
<reference evidence="4" key="1">
    <citation type="submission" date="2022-11" db="UniProtKB">
        <authorList>
            <consortium name="WormBaseParasite"/>
        </authorList>
    </citation>
    <scope>IDENTIFICATION</scope>
</reference>
<dbReference type="Proteomes" id="UP000887572">
    <property type="component" value="Unplaced"/>
</dbReference>
<protein>
    <submittedName>
        <fullName evidence="4">Secreted protein</fullName>
    </submittedName>
</protein>
<evidence type="ECO:0000256" key="2">
    <source>
        <dbReference type="SAM" id="SignalP"/>
    </source>
</evidence>
<feature type="signal peptide" evidence="2">
    <location>
        <begin position="1"/>
        <end position="19"/>
    </location>
</feature>
<evidence type="ECO:0000313" key="3">
    <source>
        <dbReference type="Proteomes" id="UP000887572"/>
    </source>
</evidence>
<name>A0A914H485_GLORO</name>
<evidence type="ECO:0000256" key="1">
    <source>
        <dbReference type="SAM" id="MobiDB-lite"/>
    </source>
</evidence>
<accession>A0A914H485</accession>